<keyword evidence="2" id="KW-1185">Reference proteome</keyword>
<dbReference type="EMBL" id="MT708544">
    <property type="protein sequence ID" value="QOE32103.1"/>
    <property type="molecule type" value="Genomic_DNA"/>
</dbReference>
<evidence type="ECO:0000313" key="2">
    <source>
        <dbReference type="Proteomes" id="UP000516590"/>
    </source>
</evidence>
<sequence length="211" mass="23336">MYTELELVNHILKTLGESVTPTLVTQHPAVLQARTALALTNKEFQSSGWWFNKEKNLKLLPDSDGRVRIPDETLEFAVTKCLLDERMPSQKQRFVKRGDFVYDVEKHTNKLSTAIWADITVLLDVSDLPAAAGTYLKHLAAQTAFLDDDGDTSVYRLLTFETDRAWGMLKQAELKAVAANQFESPHALALRAGVGGLGSSGRNSNYLGGGR</sequence>
<protein>
    <submittedName>
        <fullName evidence="1">Tail adapter protein</fullName>
    </submittedName>
</protein>
<name>A0A7L8G4L6_9CAUD</name>
<dbReference type="InterPro" id="IPR033767">
    <property type="entry name" value="Tail_Gp11"/>
</dbReference>
<dbReference type="Proteomes" id="UP000516590">
    <property type="component" value="Segment"/>
</dbReference>
<accession>A0A7L8G4L6</accession>
<reference evidence="1 2" key="1">
    <citation type="submission" date="2020-07" db="EMBL/GenBank/DDBJ databases">
        <title>Complete genome sequence of Rhizobium phaseoli phage Palo.</title>
        <authorList>
            <person name="Nabhani A."/>
            <person name="Rushing L."/>
            <person name="Newkirk H."/>
            <person name="Gonzalez C."/>
            <person name="Young R."/>
            <person name="Liu M."/>
        </authorList>
    </citation>
    <scope>NUCLEOTIDE SEQUENCE [LARGE SCALE GENOMIC DNA]</scope>
</reference>
<evidence type="ECO:0000313" key="1">
    <source>
        <dbReference type="EMBL" id="QOE32103.1"/>
    </source>
</evidence>
<gene>
    <name evidence="1" type="ORF">CPT_Palo_044</name>
</gene>
<organism evidence="1 2">
    <name type="scientific">Rhizobium phage Palo</name>
    <dbReference type="NCBI Taxonomy" id="2767573"/>
    <lineage>
        <taxon>Viruses</taxon>
        <taxon>Duplodnaviria</taxon>
        <taxon>Heunggongvirae</taxon>
        <taxon>Uroviricota</taxon>
        <taxon>Caudoviricetes</taxon>
        <taxon>Autographivirales</taxon>
        <taxon>Dunnvirinae</taxon>
        <taxon>Palovirus</taxon>
        <taxon>Palovirus palo</taxon>
    </lineage>
</organism>
<proteinExistence type="predicted"/>
<dbReference type="Pfam" id="PF17212">
    <property type="entry name" value="Tube"/>
    <property type="match status" value="1"/>
</dbReference>